<dbReference type="InterPro" id="IPR036603">
    <property type="entry name" value="RBP11-like"/>
</dbReference>
<dbReference type="SUPFAM" id="SSF56553">
    <property type="entry name" value="Insert subdomain of RNA polymerase alpha subunit"/>
    <property type="match status" value="1"/>
</dbReference>
<dbReference type="InterPro" id="IPR036643">
    <property type="entry name" value="RNApol_insert_sf"/>
</dbReference>
<evidence type="ECO:0000256" key="4">
    <source>
        <dbReference type="ARBA" id="ARBA00023163"/>
    </source>
</evidence>
<reference evidence="10" key="1">
    <citation type="submission" date="2016-03" db="EMBL/GenBank/DDBJ databases">
        <title>Updated assembly of Pseudogymnoascus destructans, the fungus causing white-nose syndrome of bats.</title>
        <authorList>
            <person name="Palmer J.M."/>
            <person name="Drees K.P."/>
            <person name="Foster J.T."/>
            <person name="Lindner D.L."/>
        </authorList>
    </citation>
    <scope>NUCLEOTIDE SEQUENCE [LARGE SCALE GENOMIC DNA]</scope>
    <source>
        <strain evidence="10">20631-21</strain>
    </source>
</reference>
<evidence type="ECO:0000259" key="9">
    <source>
        <dbReference type="SMART" id="SM00662"/>
    </source>
</evidence>
<dbReference type="Pfam" id="PF01000">
    <property type="entry name" value="RNA_pol_A_bac"/>
    <property type="match status" value="1"/>
</dbReference>
<feature type="region of interest" description="Disordered" evidence="8">
    <location>
        <begin position="281"/>
        <end position="342"/>
    </location>
</feature>
<dbReference type="PROSITE" id="PS00446">
    <property type="entry name" value="RNA_POL_D_30KD"/>
    <property type="match status" value="1"/>
</dbReference>
<dbReference type="InterPro" id="IPR011263">
    <property type="entry name" value="DNA-dir_RNA_pol_RpoA/D/Rpb3"/>
</dbReference>
<name>A0A177ABN2_9PEZI</name>
<dbReference type="PANTHER" id="PTHR11800">
    <property type="entry name" value="DNA-DIRECTED RNA POLYMERASE"/>
    <property type="match status" value="1"/>
</dbReference>
<accession>A0A177ABN2</accession>
<sequence>MDYDPMNLDEAVGPQVKISDADNLRVDFELSNVDLSFANSLRRVILAEVPTMAIDLVEVEANTSVLADEFLAHRLGLIPLNSKNAADVNYSRDCECEQYCEQCSVTLFLNAKCDSDEIMKVYARDLVVDSLKANAWVGNPIFTDEGGNGPVICKLRKGQELKMKCIAKKGIAKEHAKWAPTAAVGFEYDPHNKLRHMDLWFEEDPAKEWPKSKYADWEEPAQEGEPFDYDAVPGSFYFELESAGNLEPDAVVQEGIKVLQQKLATIIAGLSDGGGMENGMNGGDSFAPRSPEFAGGNAGWGDAGYTTPYGNGGNASAWGGQGAATPYGATPYGQPAAPSGWD</sequence>
<dbReference type="EMBL" id="KV441393">
    <property type="protein sequence ID" value="OAF59506.1"/>
    <property type="molecule type" value="Genomic_DNA"/>
</dbReference>
<dbReference type="GO" id="GO:0003677">
    <property type="term" value="F:DNA binding"/>
    <property type="evidence" value="ECO:0007669"/>
    <property type="project" value="InterPro"/>
</dbReference>
<dbReference type="AlphaFoldDB" id="A0A177ABN2"/>
<dbReference type="InterPro" id="IPR050518">
    <property type="entry name" value="Rpo3/RPB3_RNA_Pol_subunit"/>
</dbReference>
<dbReference type="OrthoDB" id="270173at2759"/>
<protein>
    <recommendedName>
        <fullName evidence="7">DNA-directed RNA polymerase II subunit RPB3</fullName>
    </recommendedName>
</protein>
<feature type="domain" description="DNA-directed RNA polymerase RpoA/D/Rpb3-type" evidence="9">
    <location>
        <begin position="25"/>
        <end position="269"/>
    </location>
</feature>
<comment type="subcellular location">
    <subcellularLocation>
        <location evidence="1">Nucleus</location>
    </subcellularLocation>
</comment>
<evidence type="ECO:0000256" key="5">
    <source>
        <dbReference type="ARBA" id="ARBA00023242"/>
    </source>
</evidence>
<evidence type="ECO:0000256" key="3">
    <source>
        <dbReference type="ARBA" id="ARBA00022478"/>
    </source>
</evidence>
<evidence type="ECO:0000256" key="8">
    <source>
        <dbReference type="SAM" id="MobiDB-lite"/>
    </source>
</evidence>
<dbReference type="NCBIfam" id="NF001988">
    <property type="entry name" value="PRK00783.1"/>
    <property type="match status" value="1"/>
</dbReference>
<keyword evidence="3" id="KW-0240">DNA-directed RNA polymerase</keyword>
<evidence type="ECO:0000256" key="2">
    <source>
        <dbReference type="ARBA" id="ARBA00011730"/>
    </source>
</evidence>
<dbReference type="CDD" id="cd07031">
    <property type="entry name" value="RNAP_II_RPB3"/>
    <property type="match status" value="1"/>
</dbReference>
<dbReference type="GeneID" id="36286867"/>
<dbReference type="SMART" id="SM00662">
    <property type="entry name" value="RPOLD"/>
    <property type="match status" value="1"/>
</dbReference>
<dbReference type="VEuPathDB" id="FungiDB:GMDG_07193"/>
<organism evidence="10">
    <name type="scientific">Pseudogymnoascus destructans</name>
    <dbReference type="NCBI Taxonomy" id="655981"/>
    <lineage>
        <taxon>Eukaryota</taxon>
        <taxon>Fungi</taxon>
        <taxon>Dikarya</taxon>
        <taxon>Ascomycota</taxon>
        <taxon>Pezizomycotina</taxon>
        <taxon>Leotiomycetes</taxon>
        <taxon>Thelebolales</taxon>
        <taxon>Thelebolaceae</taxon>
        <taxon>Pseudogymnoascus</taxon>
    </lineage>
</organism>
<dbReference type="RefSeq" id="XP_024324789.1">
    <property type="nucleotide sequence ID" value="XM_024467436.1"/>
</dbReference>
<evidence type="ECO:0000256" key="7">
    <source>
        <dbReference type="ARBA" id="ARBA00072506"/>
    </source>
</evidence>
<keyword evidence="5" id="KW-0539">Nucleus</keyword>
<dbReference type="Gene3D" id="3.30.1360.10">
    <property type="entry name" value="RNA polymerase, RBP11-like subunit"/>
    <property type="match status" value="1"/>
</dbReference>
<dbReference type="InterPro" id="IPR011262">
    <property type="entry name" value="DNA-dir_RNA_pol_insert"/>
</dbReference>
<gene>
    <name evidence="10" type="primary">RPB3</name>
    <name evidence="10" type="ORF">VC83_03793</name>
</gene>
<proteinExistence type="inferred from homology"/>
<dbReference type="PANTHER" id="PTHR11800:SF2">
    <property type="entry name" value="DNA-DIRECTED RNA POLYMERASE II SUBUNIT RPB3"/>
    <property type="match status" value="1"/>
</dbReference>
<evidence type="ECO:0000313" key="10">
    <source>
        <dbReference type="EMBL" id="OAF59506.1"/>
    </source>
</evidence>
<dbReference type="FunFam" id="2.170.120.12:FF:000002">
    <property type="entry name" value="DNA-directed RNA polymerase II subunit RPB3"/>
    <property type="match status" value="1"/>
</dbReference>
<dbReference type="GO" id="GO:0006366">
    <property type="term" value="P:transcription by RNA polymerase II"/>
    <property type="evidence" value="ECO:0007669"/>
    <property type="project" value="TreeGrafter"/>
</dbReference>
<dbReference type="Gene3D" id="2.170.120.12">
    <property type="entry name" value="DNA-directed RNA polymerase, insert domain"/>
    <property type="match status" value="1"/>
</dbReference>
<evidence type="ECO:0000256" key="1">
    <source>
        <dbReference type="ARBA" id="ARBA00004123"/>
    </source>
</evidence>
<dbReference type="GO" id="GO:0003899">
    <property type="term" value="F:DNA-directed RNA polymerase activity"/>
    <property type="evidence" value="ECO:0007669"/>
    <property type="project" value="InterPro"/>
</dbReference>
<dbReference type="Pfam" id="PF01193">
    <property type="entry name" value="RNA_pol_L"/>
    <property type="match status" value="1"/>
</dbReference>
<dbReference type="InterPro" id="IPR022842">
    <property type="entry name" value="RNAP_Rpo3/Rpb3/RPAC1"/>
</dbReference>
<keyword evidence="4" id="KW-0804">Transcription</keyword>
<dbReference type="Proteomes" id="UP000077154">
    <property type="component" value="Unassembled WGS sequence"/>
</dbReference>
<comment type="similarity">
    <text evidence="6">Belongs to the archaeal Rpo3/eukaryotic RPB3 RNA polymerase subunit family.</text>
</comment>
<dbReference type="GO" id="GO:0046983">
    <property type="term" value="F:protein dimerization activity"/>
    <property type="evidence" value="ECO:0007669"/>
    <property type="project" value="InterPro"/>
</dbReference>
<dbReference type="eggNOG" id="KOG1522">
    <property type="taxonomic scope" value="Eukaryota"/>
</dbReference>
<dbReference type="InterPro" id="IPR001514">
    <property type="entry name" value="DNA-dir_RNA_pol_30-40kDasu_CS"/>
</dbReference>
<dbReference type="SUPFAM" id="SSF55257">
    <property type="entry name" value="RBP11-like subunits of RNA polymerase"/>
    <property type="match status" value="1"/>
</dbReference>
<evidence type="ECO:0000256" key="6">
    <source>
        <dbReference type="ARBA" id="ARBA00025804"/>
    </source>
</evidence>
<dbReference type="GO" id="GO:0005665">
    <property type="term" value="C:RNA polymerase II, core complex"/>
    <property type="evidence" value="ECO:0007669"/>
    <property type="project" value="TreeGrafter"/>
</dbReference>
<comment type="subunit">
    <text evidence="2">Component of the RNA polymerase II (Pol II) complex consisting of 12 subunits.</text>
</comment>
<dbReference type="HAMAP" id="MF_00320">
    <property type="entry name" value="RNApol_arch_Rpo3"/>
    <property type="match status" value="1"/>
</dbReference>